<dbReference type="InterPro" id="IPR004117">
    <property type="entry name" value="7tm6_olfct_rcpt"/>
</dbReference>
<comment type="subcellular location">
    <subcellularLocation>
        <location evidence="1">Membrane</location>
        <topology evidence="1">Multi-pass membrane protein</topology>
    </subcellularLocation>
</comment>
<organism evidence="10">
    <name type="scientific">Schizaphis graminum</name>
    <name type="common">Green bug aphid</name>
    <dbReference type="NCBI Taxonomy" id="13262"/>
    <lineage>
        <taxon>Eukaryota</taxon>
        <taxon>Metazoa</taxon>
        <taxon>Ecdysozoa</taxon>
        <taxon>Arthropoda</taxon>
        <taxon>Hexapoda</taxon>
        <taxon>Insecta</taxon>
        <taxon>Pterygota</taxon>
        <taxon>Neoptera</taxon>
        <taxon>Paraneoptera</taxon>
        <taxon>Hemiptera</taxon>
        <taxon>Sternorrhyncha</taxon>
        <taxon>Aphidomorpha</taxon>
        <taxon>Aphidoidea</taxon>
        <taxon>Aphididae</taxon>
        <taxon>Aphidini</taxon>
        <taxon>Schizaphis</taxon>
    </lineage>
</organism>
<evidence type="ECO:0000256" key="1">
    <source>
        <dbReference type="ARBA" id="ARBA00004141"/>
    </source>
</evidence>
<keyword evidence="6 9" id="KW-0472">Membrane</keyword>
<dbReference type="AlphaFoldDB" id="A0A2S2PF24"/>
<dbReference type="GO" id="GO:0004984">
    <property type="term" value="F:olfactory receptor activity"/>
    <property type="evidence" value="ECO:0007669"/>
    <property type="project" value="InterPro"/>
</dbReference>
<evidence type="ECO:0000256" key="2">
    <source>
        <dbReference type="ARBA" id="ARBA00022606"/>
    </source>
</evidence>
<feature type="transmembrane region" description="Helical" evidence="9">
    <location>
        <begin position="6"/>
        <end position="25"/>
    </location>
</feature>
<evidence type="ECO:0000256" key="8">
    <source>
        <dbReference type="ARBA" id="ARBA00023224"/>
    </source>
</evidence>
<dbReference type="GO" id="GO:0016020">
    <property type="term" value="C:membrane"/>
    <property type="evidence" value="ECO:0007669"/>
    <property type="project" value="UniProtKB-SubCell"/>
</dbReference>
<dbReference type="Pfam" id="PF02949">
    <property type="entry name" value="7tm_6"/>
    <property type="match status" value="1"/>
</dbReference>
<evidence type="ECO:0000256" key="4">
    <source>
        <dbReference type="ARBA" id="ARBA00022725"/>
    </source>
</evidence>
<keyword evidence="7" id="KW-0675">Receptor</keyword>
<keyword evidence="5 9" id="KW-1133">Transmembrane helix</keyword>
<accession>A0A2S2PF24</accession>
<evidence type="ECO:0000256" key="3">
    <source>
        <dbReference type="ARBA" id="ARBA00022692"/>
    </source>
</evidence>
<keyword evidence="3 9" id="KW-0812">Transmembrane</keyword>
<evidence type="ECO:0000256" key="6">
    <source>
        <dbReference type="ARBA" id="ARBA00023136"/>
    </source>
</evidence>
<dbReference type="EMBL" id="GGMR01014897">
    <property type="protein sequence ID" value="MBY27516.1"/>
    <property type="molecule type" value="Transcribed_RNA"/>
</dbReference>
<name>A0A2S2PF24_SCHGA</name>
<sequence length="102" mass="11905">MLSIIKLVLSTGNVFILLLLLCYLLERINNIKESVHSGMYSFNWTSMNLRSRKMLLLSMQLNNANKLMMKITPRNIISLQLFNSVIFTCYNILSVMLNIRFK</sequence>
<dbReference type="GO" id="GO:0005549">
    <property type="term" value="F:odorant binding"/>
    <property type="evidence" value="ECO:0007669"/>
    <property type="project" value="InterPro"/>
</dbReference>
<feature type="transmembrane region" description="Helical" evidence="9">
    <location>
        <begin position="76"/>
        <end position="99"/>
    </location>
</feature>
<dbReference type="GO" id="GO:0007165">
    <property type="term" value="P:signal transduction"/>
    <property type="evidence" value="ECO:0007669"/>
    <property type="project" value="UniProtKB-KW"/>
</dbReference>
<protein>
    <submittedName>
        <fullName evidence="10">Uncharacterized protein</fullName>
    </submittedName>
</protein>
<reference evidence="10" key="1">
    <citation type="submission" date="2018-04" db="EMBL/GenBank/DDBJ databases">
        <title>Transcriptome of Schizaphis graminum biotype I.</title>
        <authorList>
            <person name="Scully E.D."/>
            <person name="Geib S.M."/>
            <person name="Palmer N.A."/>
            <person name="Koch K."/>
            <person name="Bradshaw J."/>
            <person name="Heng-Moss T."/>
            <person name="Sarath G."/>
        </authorList>
    </citation>
    <scope>NUCLEOTIDE SEQUENCE</scope>
</reference>
<evidence type="ECO:0000256" key="9">
    <source>
        <dbReference type="SAM" id="Phobius"/>
    </source>
</evidence>
<evidence type="ECO:0000256" key="7">
    <source>
        <dbReference type="ARBA" id="ARBA00023170"/>
    </source>
</evidence>
<keyword evidence="2" id="KW-0716">Sensory transduction</keyword>
<proteinExistence type="predicted"/>
<gene>
    <name evidence="10" type="ORF">g.23991</name>
</gene>
<evidence type="ECO:0000313" key="10">
    <source>
        <dbReference type="EMBL" id="MBY27516.1"/>
    </source>
</evidence>
<keyword evidence="4" id="KW-0552">Olfaction</keyword>
<keyword evidence="8" id="KW-0807">Transducer</keyword>
<evidence type="ECO:0000256" key="5">
    <source>
        <dbReference type="ARBA" id="ARBA00022989"/>
    </source>
</evidence>